<protein>
    <submittedName>
        <fullName evidence="4">Response regulator receiver domain-containing protein</fullName>
    </submittedName>
</protein>
<reference evidence="4 5" key="1">
    <citation type="submission" date="2016-12" db="EMBL/GenBank/DDBJ databases">
        <authorList>
            <person name="Song W.-J."/>
            <person name="Kurnit D.M."/>
        </authorList>
    </citation>
    <scope>NUCLEOTIDE SEQUENCE [LARGE SCALE GENOMIC DNA]</scope>
    <source>
        <strain evidence="4 5">175</strain>
    </source>
</reference>
<dbReference type="PROSITE" id="PS50110">
    <property type="entry name" value="RESPONSE_REGULATORY"/>
    <property type="match status" value="1"/>
</dbReference>
<evidence type="ECO:0000313" key="5">
    <source>
        <dbReference type="Proteomes" id="UP000192923"/>
    </source>
</evidence>
<keyword evidence="5" id="KW-1185">Reference proteome</keyword>
<organism evidence="4 5">
    <name type="scientific">Methylomagnum ishizawai</name>
    <dbReference type="NCBI Taxonomy" id="1760988"/>
    <lineage>
        <taxon>Bacteria</taxon>
        <taxon>Pseudomonadati</taxon>
        <taxon>Pseudomonadota</taxon>
        <taxon>Gammaproteobacteria</taxon>
        <taxon>Methylococcales</taxon>
        <taxon>Methylococcaceae</taxon>
        <taxon>Methylomagnum</taxon>
    </lineage>
</organism>
<dbReference type="InterPro" id="IPR011006">
    <property type="entry name" value="CheY-like_superfamily"/>
</dbReference>
<dbReference type="SMART" id="SM00448">
    <property type="entry name" value="REC"/>
    <property type="match status" value="1"/>
</dbReference>
<feature type="domain" description="Response regulatory" evidence="3">
    <location>
        <begin position="3"/>
        <end position="119"/>
    </location>
</feature>
<accession>A0A1Y6D4G4</accession>
<dbReference type="AlphaFoldDB" id="A0A1Y6D4G4"/>
<evidence type="ECO:0000256" key="2">
    <source>
        <dbReference type="PROSITE-ProRule" id="PRU00169"/>
    </source>
</evidence>
<dbReference type="Proteomes" id="UP000192923">
    <property type="component" value="Unassembled WGS sequence"/>
</dbReference>
<dbReference type="STRING" id="1760988.SAMN02949497_0511"/>
<dbReference type="RefSeq" id="WP_085216511.1">
    <property type="nucleotide sequence ID" value="NZ_FXAM01000002.1"/>
</dbReference>
<dbReference type="EMBL" id="FXAM01000002">
    <property type="protein sequence ID" value="SMF97481.1"/>
    <property type="molecule type" value="Genomic_DNA"/>
</dbReference>
<dbReference type="Gene3D" id="3.40.50.2300">
    <property type="match status" value="1"/>
</dbReference>
<evidence type="ECO:0000256" key="1">
    <source>
        <dbReference type="ARBA" id="ARBA00022553"/>
    </source>
</evidence>
<evidence type="ECO:0000313" key="4">
    <source>
        <dbReference type="EMBL" id="SMF97481.1"/>
    </source>
</evidence>
<feature type="modified residue" description="4-aspartylphosphate" evidence="2">
    <location>
        <position position="51"/>
    </location>
</feature>
<evidence type="ECO:0000259" key="3">
    <source>
        <dbReference type="PROSITE" id="PS50110"/>
    </source>
</evidence>
<name>A0A1Y6D4G4_9GAMM</name>
<dbReference type="PANTHER" id="PTHR44591:SF3">
    <property type="entry name" value="RESPONSE REGULATORY DOMAIN-CONTAINING PROTEIN"/>
    <property type="match status" value="1"/>
</dbReference>
<gene>
    <name evidence="4" type="ORF">SAMN02949497_0511</name>
</gene>
<dbReference type="InterPro" id="IPR001789">
    <property type="entry name" value="Sig_transdc_resp-reg_receiver"/>
</dbReference>
<dbReference type="OrthoDB" id="9800897at2"/>
<dbReference type="InterPro" id="IPR050595">
    <property type="entry name" value="Bact_response_regulator"/>
</dbReference>
<dbReference type="PANTHER" id="PTHR44591">
    <property type="entry name" value="STRESS RESPONSE REGULATOR PROTEIN 1"/>
    <property type="match status" value="1"/>
</dbReference>
<sequence length="120" mass="13452">MHKILVVDDHLDIRKLMRITLDKEYLVTEAETGDSALEIIRRERPGLVLLDIMMPGKLDGLAVLEAVKGDPELNGTCVVMLTARGQVKDYEAGMLRGADGYFIKPFSPLQLLDFIRKRLG</sequence>
<keyword evidence="1 2" id="KW-0597">Phosphoprotein</keyword>
<dbReference type="GO" id="GO:0000160">
    <property type="term" value="P:phosphorelay signal transduction system"/>
    <property type="evidence" value="ECO:0007669"/>
    <property type="project" value="InterPro"/>
</dbReference>
<dbReference type="Pfam" id="PF00072">
    <property type="entry name" value="Response_reg"/>
    <property type="match status" value="1"/>
</dbReference>
<dbReference type="SUPFAM" id="SSF52172">
    <property type="entry name" value="CheY-like"/>
    <property type="match status" value="1"/>
</dbReference>
<proteinExistence type="predicted"/>